<dbReference type="AlphaFoldDB" id="A0A642C6S7"/>
<dbReference type="InterPro" id="IPR000772">
    <property type="entry name" value="Ricin_B_lectin"/>
</dbReference>
<feature type="non-terminal residue" evidence="2">
    <location>
        <position position="1"/>
    </location>
</feature>
<evidence type="ECO:0000313" key="2">
    <source>
        <dbReference type="EMBL" id="KAA4656756.1"/>
    </source>
</evidence>
<evidence type="ECO:0000259" key="1">
    <source>
        <dbReference type="Pfam" id="PF14200"/>
    </source>
</evidence>
<accession>A0A642C6S7</accession>
<sequence>HVWLPISMRSGYPVVKWYDQWDLTVFNSMYRYKRAAEIIPGNIYSLLEKTSDRLVSKPANGFSIADDDDDINLSLEFIKTNIPNVYKIKDTKTGKFLESLFGTLRLNPEKKDDAQCWVFNLQEDGYYQIQNLKDKKYVTVSGSNTFAGSNLYLTELSKKLMQDFAVYFDSNKYKYKEADIFSAAYKANNLKQMEAQ</sequence>
<feature type="domain" description="Ricin B lectin" evidence="1">
    <location>
        <begin position="83"/>
        <end position="149"/>
    </location>
</feature>
<dbReference type="Pfam" id="PF14200">
    <property type="entry name" value="RicinB_lectin_2"/>
    <property type="match status" value="1"/>
</dbReference>
<dbReference type="SUPFAM" id="SSF50370">
    <property type="entry name" value="Ricin B-like lectins"/>
    <property type="match status" value="1"/>
</dbReference>
<name>A0A642C6S7_BACOV</name>
<gene>
    <name evidence="2" type="ORF">F3B98_29330</name>
</gene>
<comment type="caution">
    <text evidence="2">The sequence shown here is derived from an EMBL/GenBank/DDBJ whole genome shotgun (WGS) entry which is preliminary data.</text>
</comment>
<dbReference type="EMBL" id="VWFO01000306">
    <property type="protein sequence ID" value="KAA4656756.1"/>
    <property type="molecule type" value="Genomic_DNA"/>
</dbReference>
<dbReference type="Proteomes" id="UP000435985">
    <property type="component" value="Unassembled WGS sequence"/>
</dbReference>
<reference evidence="2 3" key="1">
    <citation type="journal article" date="2019" name="Nat. Med.">
        <title>A library of human gut bacterial isolates paired with longitudinal multiomics data enables mechanistic microbiome research.</title>
        <authorList>
            <person name="Poyet M."/>
            <person name="Groussin M."/>
            <person name="Gibbons S.M."/>
            <person name="Avila-Pacheco J."/>
            <person name="Jiang X."/>
            <person name="Kearney S.M."/>
            <person name="Perrotta A.R."/>
            <person name="Berdy B."/>
            <person name="Zhao S."/>
            <person name="Lieberman T.D."/>
            <person name="Swanson P.K."/>
            <person name="Smith M."/>
            <person name="Roesemann S."/>
            <person name="Alexander J.E."/>
            <person name="Rich S.A."/>
            <person name="Livny J."/>
            <person name="Vlamakis H."/>
            <person name="Clish C."/>
            <person name="Bullock K."/>
            <person name="Deik A."/>
            <person name="Scott J."/>
            <person name="Pierce K.A."/>
            <person name="Xavier R.J."/>
            <person name="Alm E.J."/>
        </authorList>
    </citation>
    <scope>NUCLEOTIDE SEQUENCE [LARGE SCALE GENOMIC DNA]</scope>
    <source>
        <strain evidence="2 3">BIOML-A14</strain>
    </source>
</reference>
<dbReference type="InterPro" id="IPR035992">
    <property type="entry name" value="Ricin_B-like_lectins"/>
</dbReference>
<dbReference type="Gene3D" id="2.80.10.50">
    <property type="match status" value="1"/>
</dbReference>
<protein>
    <submittedName>
        <fullName evidence="2">RICIN domain-containing protein</fullName>
    </submittedName>
</protein>
<organism evidence="2 3">
    <name type="scientific">Bacteroides ovatus</name>
    <dbReference type="NCBI Taxonomy" id="28116"/>
    <lineage>
        <taxon>Bacteria</taxon>
        <taxon>Pseudomonadati</taxon>
        <taxon>Bacteroidota</taxon>
        <taxon>Bacteroidia</taxon>
        <taxon>Bacteroidales</taxon>
        <taxon>Bacteroidaceae</taxon>
        <taxon>Bacteroides</taxon>
    </lineage>
</organism>
<dbReference type="CDD" id="cd00161">
    <property type="entry name" value="beta-trefoil_Ricin-like"/>
    <property type="match status" value="1"/>
</dbReference>
<proteinExistence type="predicted"/>
<evidence type="ECO:0000313" key="3">
    <source>
        <dbReference type="Proteomes" id="UP000435985"/>
    </source>
</evidence>